<dbReference type="PANTHER" id="PTHR38134:SF2">
    <property type="entry name" value="GALACTOKINASE"/>
    <property type="match status" value="1"/>
</dbReference>
<name>A0A4Y7S1C5_COPMI</name>
<gene>
    <name evidence="2" type="ORF">FA13DRAFT_1748005</name>
</gene>
<feature type="compositionally biased region" description="Polar residues" evidence="1">
    <location>
        <begin position="327"/>
        <end position="336"/>
    </location>
</feature>
<organism evidence="2 3">
    <name type="scientific">Coprinellus micaceus</name>
    <name type="common">Glistening ink-cap mushroom</name>
    <name type="synonym">Coprinus micaceus</name>
    <dbReference type="NCBI Taxonomy" id="71717"/>
    <lineage>
        <taxon>Eukaryota</taxon>
        <taxon>Fungi</taxon>
        <taxon>Dikarya</taxon>
        <taxon>Basidiomycota</taxon>
        <taxon>Agaricomycotina</taxon>
        <taxon>Agaricomycetes</taxon>
        <taxon>Agaricomycetidae</taxon>
        <taxon>Agaricales</taxon>
        <taxon>Agaricineae</taxon>
        <taxon>Psathyrellaceae</taxon>
        <taxon>Coprinellus</taxon>
    </lineage>
</organism>
<comment type="caution">
    <text evidence="2">The sequence shown here is derived from an EMBL/GenBank/DDBJ whole genome shotgun (WGS) entry which is preliminary data.</text>
</comment>
<dbReference type="EMBL" id="QPFP01000392">
    <property type="protein sequence ID" value="TEB14346.1"/>
    <property type="molecule type" value="Genomic_DNA"/>
</dbReference>
<evidence type="ECO:0000313" key="3">
    <source>
        <dbReference type="Proteomes" id="UP000298030"/>
    </source>
</evidence>
<dbReference type="Proteomes" id="UP000298030">
    <property type="component" value="Unassembled WGS sequence"/>
</dbReference>
<dbReference type="PANTHER" id="PTHR38134">
    <property type="entry name" value="SLR1395 PROTEIN"/>
    <property type="match status" value="1"/>
</dbReference>
<feature type="region of interest" description="Disordered" evidence="1">
    <location>
        <begin position="327"/>
        <end position="374"/>
    </location>
</feature>
<dbReference type="STRING" id="71717.A0A4Y7S1C5"/>
<dbReference type="AlphaFoldDB" id="A0A4Y7S1C5"/>
<proteinExistence type="predicted"/>
<reference evidence="2 3" key="1">
    <citation type="journal article" date="2019" name="Nat. Ecol. Evol.">
        <title>Megaphylogeny resolves global patterns of mushroom evolution.</title>
        <authorList>
            <person name="Varga T."/>
            <person name="Krizsan K."/>
            <person name="Foldi C."/>
            <person name="Dima B."/>
            <person name="Sanchez-Garcia M."/>
            <person name="Sanchez-Ramirez S."/>
            <person name="Szollosi G.J."/>
            <person name="Szarkandi J.G."/>
            <person name="Papp V."/>
            <person name="Albert L."/>
            <person name="Andreopoulos W."/>
            <person name="Angelini C."/>
            <person name="Antonin V."/>
            <person name="Barry K.W."/>
            <person name="Bougher N.L."/>
            <person name="Buchanan P."/>
            <person name="Buyck B."/>
            <person name="Bense V."/>
            <person name="Catcheside P."/>
            <person name="Chovatia M."/>
            <person name="Cooper J."/>
            <person name="Damon W."/>
            <person name="Desjardin D."/>
            <person name="Finy P."/>
            <person name="Geml J."/>
            <person name="Haridas S."/>
            <person name="Hughes K."/>
            <person name="Justo A."/>
            <person name="Karasinski D."/>
            <person name="Kautmanova I."/>
            <person name="Kiss B."/>
            <person name="Kocsube S."/>
            <person name="Kotiranta H."/>
            <person name="LaButti K.M."/>
            <person name="Lechner B.E."/>
            <person name="Liimatainen K."/>
            <person name="Lipzen A."/>
            <person name="Lukacs Z."/>
            <person name="Mihaltcheva S."/>
            <person name="Morgado L.N."/>
            <person name="Niskanen T."/>
            <person name="Noordeloos M.E."/>
            <person name="Ohm R.A."/>
            <person name="Ortiz-Santana B."/>
            <person name="Ovrebo C."/>
            <person name="Racz N."/>
            <person name="Riley R."/>
            <person name="Savchenko A."/>
            <person name="Shiryaev A."/>
            <person name="Soop K."/>
            <person name="Spirin V."/>
            <person name="Szebenyi C."/>
            <person name="Tomsovsky M."/>
            <person name="Tulloss R.E."/>
            <person name="Uehling J."/>
            <person name="Grigoriev I.V."/>
            <person name="Vagvolgyi C."/>
            <person name="Papp T."/>
            <person name="Martin F.M."/>
            <person name="Miettinen O."/>
            <person name="Hibbett D.S."/>
            <person name="Nagy L.G."/>
        </authorList>
    </citation>
    <scope>NUCLEOTIDE SEQUENCE [LARGE SCALE GENOMIC DNA]</scope>
    <source>
        <strain evidence="2 3">FP101781</strain>
    </source>
</reference>
<evidence type="ECO:0000256" key="1">
    <source>
        <dbReference type="SAM" id="MobiDB-lite"/>
    </source>
</evidence>
<sequence length="601" mass="66427">MPSTTEPGDAGSKALKLVYYCSGHGYGHATRVSALARHLLSLDKTIRPVVHIVSSAPQHVFSDSIACGARYRYAIIDPVIVQPLAYRVDRQKSVEVLKGFLAKKDELLERERRWLLEIGANGVLSDAAFLGCLAGKAVGIPSILVTNFSFDSVYSYLSTTILDSHSPSPVHQLHPNHGRETGVIDALIPDDPISWMELEPLVTQIHAGYRCADLLLLLPGYIPMPSFFQQPPLPASSWIDAETLRMHSHVIEGMTSDQPLLPSIPFEPSGVTLPRKVIASPLLVRTPNPKSEVCIPKGRSRFLRLLGVPEDRHGPDTKVLIVSFGGQNFHQPSRNGSRSHSRNTSRESLTDLMKLKPLQDQSTNTKRSPRPPDILVDKDAKISARLATESHIWVPGAPPAFKSGLMTPNLRTPTIIPPSPSLSIQQAYFEDVARVALDEPRLLPDDSWIAVVCGVSKDQWANPGEEMPEAFYIAPKDVYMPDLTLLADVLLGKLGYGTVSECVDSCTPFVYVSRPLFVEEHGLRLLLDKEGVGVELLRECYEAGDWGTAIAEAYFKGRQQKERRRSEAARGVNLDRRDREGRELATTVVDWVREWGGRGLD</sequence>
<protein>
    <submittedName>
        <fullName evidence="2">Uncharacterized protein</fullName>
    </submittedName>
</protein>
<dbReference type="InterPro" id="IPR053205">
    <property type="entry name" value="GHMP_kinase_L-arabinokinase"/>
</dbReference>
<keyword evidence="3" id="KW-1185">Reference proteome</keyword>
<accession>A0A4Y7S1C5</accession>
<dbReference type="OrthoDB" id="1684102at2759"/>
<evidence type="ECO:0000313" key="2">
    <source>
        <dbReference type="EMBL" id="TEB14346.1"/>
    </source>
</evidence>